<evidence type="ECO:0000313" key="2">
    <source>
        <dbReference type="Proteomes" id="UP000799772"/>
    </source>
</evidence>
<dbReference type="EMBL" id="ML978126">
    <property type="protein sequence ID" value="KAF2099103.1"/>
    <property type="molecule type" value="Genomic_DNA"/>
</dbReference>
<evidence type="ECO:0000313" key="1">
    <source>
        <dbReference type="EMBL" id="KAF2099103.1"/>
    </source>
</evidence>
<keyword evidence="2" id="KW-1185">Reference proteome</keyword>
<name>A0A9P4M6C5_9PEZI</name>
<protein>
    <submittedName>
        <fullName evidence="1">Uncharacterized protein</fullName>
    </submittedName>
</protein>
<accession>A0A9P4M6C5</accession>
<gene>
    <name evidence="1" type="ORF">NA57DRAFT_76337</name>
</gene>
<organism evidence="1 2">
    <name type="scientific">Rhizodiscina lignyota</name>
    <dbReference type="NCBI Taxonomy" id="1504668"/>
    <lineage>
        <taxon>Eukaryota</taxon>
        <taxon>Fungi</taxon>
        <taxon>Dikarya</taxon>
        <taxon>Ascomycota</taxon>
        <taxon>Pezizomycotina</taxon>
        <taxon>Dothideomycetes</taxon>
        <taxon>Pleosporomycetidae</taxon>
        <taxon>Aulographales</taxon>
        <taxon>Rhizodiscinaceae</taxon>
        <taxon>Rhizodiscina</taxon>
    </lineage>
</organism>
<comment type="caution">
    <text evidence="1">The sequence shown here is derived from an EMBL/GenBank/DDBJ whole genome shotgun (WGS) entry which is preliminary data.</text>
</comment>
<reference evidence="1" key="1">
    <citation type="journal article" date="2020" name="Stud. Mycol.">
        <title>101 Dothideomycetes genomes: a test case for predicting lifestyles and emergence of pathogens.</title>
        <authorList>
            <person name="Haridas S."/>
            <person name="Albert R."/>
            <person name="Binder M."/>
            <person name="Bloem J."/>
            <person name="Labutti K."/>
            <person name="Salamov A."/>
            <person name="Andreopoulos B."/>
            <person name="Baker S."/>
            <person name="Barry K."/>
            <person name="Bills G."/>
            <person name="Bluhm B."/>
            <person name="Cannon C."/>
            <person name="Castanera R."/>
            <person name="Culley D."/>
            <person name="Daum C."/>
            <person name="Ezra D."/>
            <person name="Gonzalez J."/>
            <person name="Henrissat B."/>
            <person name="Kuo A."/>
            <person name="Liang C."/>
            <person name="Lipzen A."/>
            <person name="Lutzoni F."/>
            <person name="Magnuson J."/>
            <person name="Mondo S."/>
            <person name="Nolan M."/>
            <person name="Ohm R."/>
            <person name="Pangilinan J."/>
            <person name="Park H.-J."/>
            <person name="Ramirez L."/>
            <person name="Alfaro M."/>
            <person name="Sun H."/>
            <person name="Tritt A."/>
            <person name="Yoshinaga Y."/>
            <person name="Zwiers L.-H."/>
            <person name="Turgeon B."/>
            <person name="Goodwin S."/>
            <person name="Spatafora J."/>
            <person name="Crous P."/>
            <person name="Grigoriev I."/>
        </authorList>
    </citation>
    <scope>NUCLEOTIDE SEQUENCE</scope>
    <source>
        <strain evidence="1">CBS 133067</strain>
    </source>
</reference>
<dbReference type="AlphaFoldDB" id="A0A9P4M6C5"/>
<proteinExistence type="predicted"/>
<dbReference type="Proteomes" id="UP000799772">
    <property type="component" value="Unassembled WGS sequence"/>
</dbReference>
<sequence>MSTQHGHFSKLSADLDKARKKEITEKIFGKDPELIRKFALHTHMLENERRIAAIKVPDEQILEQFQCLKADTNITDEYKARAQQVKDWFLDATRNIYVARVEFRTYLAQIIPEHQRIQAMLDVAPAELKDSFMVEVEAQVKQLEVEADLEQ</sequence>